<evidence type="ECO:0000313" key="3">
    <source>
        <dbReference type="Proteomes" id="UP001174909"/>
    </source>
</evidence>
<reference evidence="2" key="1">
    <citation type="submission" date="2023-03" db="EMBL/GenBank/DDBJ databases">
        <authorList>
            <person name="Steffen K."/>
            <person name="Cardenas P."/>
        </authorList>
    </citation>
    <scope>NUCLEOTIDE SEQUENCE</scope>
</reference>
<comment type="caution">
    <text evidence="2">The sequence shown here is derived from an EMBL/GenBank/DDBJ whole genome shotgun (WGS) entry which is preliminary data.</text>
</comment>
<dbReference type="AlphaFoldDB" id="A0AA35S4V0"/>
<feature type="compositionally biased region" description="Basic and acidic residues" evidence="1">
    <location>
        <begin position="38"/>
        <end position="50"/>
    </location>
</feature>
<protein>
    <submittedName>
        <fullName evidence="2">Uncharacterized protein</fullName>
    </submittedName>
</protein>
<evidence type="ECO:0000313" key="2">
    <source>
        <dbReference type="EMBL" id="CAI8023473.1"/>
    </source>
</evidence>
<accession>A0AA35S4V0</accession>
<dbReference type="Proteomes" id="UP001174909">
    <property type="component" value="Unassembled WGS sequence"/>
</dbReference>
<keyword evidence="3" id="KW-1185">Reference proteome</keyword>
<feature type="compositionally biased region" description="Low complexity" evidence="1">
    <location>
        <begin position="172"/>
        <end position="192"/>
    </location>
</feature>
<feature type="compositionally biased region" description="Polar residues" evidence="1">
    <location>
        <begin position="148"/>
        <end position="167"/>
    </location>
</feature>
<sequence length="274" mass="30345">MFSFSQPALSTDYHAPSPPPSSHLPSSSLSQQFSYSVDRMRISTNQRDEGEGSSYTGGSRLVDQIYEGREESGGGRERLFQSARRAAQQQRGHPLPIQQQGRSLPREPQQGQESSSLPRREVWQRGNTDSEMADFEEYIWDEWENEIETQSHSNDSGADLRNTSQFPERSIRSSNPSHPPSSSIPLPLAGPSRYSTIPSQTAVRRPTLRTRTVPVVSRPVTSGQVVQTVPVHPQPHSLPPRHQTATSSFFTAGPVDAREDDGSDLFGSVFAGIF</sequence>
<feature type="compositionally biased region" description="Basic and acidic residues" evidence="1">
    <location>
        <begin position="66"/>
        <end position="79"/>
    </location>
</feature>
<name>A0AA35S4V0_GEOBA</name>
<feature type="region of interest" description="Disordered" evidence="1">
    <location>
        <begin position="148"/>
        <end position="203"/>
    </location>
</feature>
<evidence type="ECO:0000256" key="1">
    <source>
        <dbReference type="SAM" id="MobiDB-lite"/>
    </source>
</evidence>
<feature type="region of interest" description="Disordered" evidence="1">
    <location>
        <begin position="1"/>
        <end position="136"/>
    </location>
</feature>
<gene>
    <name evidence="2" type="ORF">GBAR_LOCUS13709</name>
</gene>
<organism evidence="2 3">
    <name type="scientific">Geodia barretti</name>
    <name type="common">Barrett's horny sponge</name>
    <dbReference type="NCBI Taxonomy" id="519541"/>
    <lineage>
        <taxon>Eukaryota</taxon>
        <taxon>Metazoa</taxon>
        <taxon>Porifera</taxon>
        <taxon>Demospongiae</taxon>
        <taxon>Heteroscleromorpha</taxon>
        <taxon>Tetractinellida</taxon>
        <taxon>Astrophorina</taxon>
        <taxon>Geodiidae</taxon>
        <taxon>Geodia</taxon>
    </lineage>
</organism>
<proteinExistence type="predicted"/>
<dbReference type="EMBL" id="CASHTH010002007">
    <property type="protein sequence ID" value="CAI8023473.1"/>
    <property type="molecule type" value="Genomic_DNA"/>
</dbReference>